<evidence type="ECO:0000313" key="4">
    <source>
        <dbReference type="Proteomes" id="UP000053201"/>
    </source>
</evidence>
<evidence type="ECO:0000256" key="1">
    <source>
        <dbReference type="SAM" id="Coils"/>
    </source>
</evidence>
<dbReference type="OrthoDB" id="412914at2759"/>
<dbReference type="RefSeq" id="XP_016607499.1">
    <property type="nucleotide sequence ID" value="XM_016753909.1"/>
</dbReference>
<keyword evidence="1" id="KW-0175">Coiled coil</keyword>
<dbReference type="SUPFAM" id="SSF56988">
    <property type="entry name" value="Anthrax protective antigen"/>
    <property type="match status" value="1"/>
</dbReference>
<gene>
    <name evidence="3" type="ORF">SPPG_05694</name>
</gene>
<dbReference type="InterPro" id="IPR011658">
    <property type="entry name" value="PA14_dom"/>
</dbReference>
<dbReference type="SMART" id="SM00758">
    <property type="entry name" value="PA14"/>
    <property type="match status" value="1"/>
</dbReference>
<dbReference type="PROSITE" id="PS51820">
    <property type="entry name" value="PA14"/>
    <property type="match status" value="1"/>
</dbReference>
<reference evidence="3 4" key="1">
    <citation type="submission" date="2009-08" db="EMBL/GenBank/DDBJ databases">
        <title>The Genome Sequence of Spizellomyces punctatus strain DAOM BR117.</title>
        <authorList>
            <consortium name="The Broad Institute Genome Sequencing Platform"/>
            <person name="Russ C."/>
            <person name="Cuomo C."/>
            <person name="Shea T."/>
            <person name="Young S.K."/>
            <person name="Zeng Q."/>
            <person name="Koehrsen M."/>
            <person name="Haas B."/>
            <person name="Borodovsky M."/>
            <person name="Guigo R."/>
            <person name="Alvarado L."/>
            <person name="Berlin A."/>
            <person name="Bochicchio J."/>
            <person name="Borenstein D."/>
            <person name="Chapman S."/>
            <person name="Chen Z."/>
            <person name="Engels R."/>
            <person name="Freedman E."/>
            <person name="Gellesch M."/>
            <person name="Goldberg J."/>
            <person name="Griggs A."/>
            <person name="Gujja S."/>
            <person name="Heiman D."/>
            <person name="Hepburn T."/>
            <person name="Howarth C."/>
            <person name="Jen D."/>
            <person name="Larson L."/>
            <person name="Lewis B."/>
            <person name="Mehta T."/>
            <person name="Park D."/>
            <person name="Pearson M."/>
            <person name="Roberts A."/>
            <person name="Saif S."/>
            <person name="Shenoy N."/>
            <person name="Sisk P."/>
            <person name="Stolte C."/>
            <person name="Sykes S."/>
            <person name="Thomson T."/>
            <person name="Walk T."/>
            <person name="White J."/>
            <person name="Yandava C."/>
            <person name="Burger G."/>
            <person name="Gray M.W."/>
            <person name="Holland P.W.H."/>
            <person name="King N."/>
            <person name="Lang F.B.F."/>
            <person name="Roger A.J."/>
            <person name="Ruiz-Trillo I."/>
            <person name="Lander E."/>
            <person name="Nusbaum C."/>
        </authorList>
    </citation>
    <scope>NUCLEOTIDE SEQUENCE [LARGE SCALE GENOMIC DNA]</scope>
    <source>
        <strain evidence="3 4">DAOM BR117</strain>
    </source>
</reference>
<accession>A0A0L0HEQ0</accession>
<proteinExistence type="predicted"/>
<evidence type="ECO:0000313" key="3">
    <source>
        <dbReference type="EMBL" id="KNC99459.1"/>
    </source>
</evidence>
<keyword evidence="4" id="KW-1185">Reference proteome</keyword>
<feature type="domain" description="PA14" evidence="2">
    <location>
        <begin position="109"/>
        <end position="269"/>
    </location>
</feature>
<evidence type="ECO:0000259" key="2">
    <source>
        <dbReference type="PROSITE" id="PS51820"/>
    </source>
</evidence>
<dbReference type="eggNOG" id="ENOG502S77T">
    <property type="taxonomic scope" value="Eukaryota"/>
</dbReference>
<dbReference type="VEuPathDB" id="FungiDB:SPPG_05694"/>
<dbReference type="EMBL" id="KQ257458">
    <property type="protein sequence ID" value="KNC99459.1"/>
    <property type="molecule type" value="Genomic_DNA"/>
</dbReference>
<name>A0A0L0HEQ0_SPIPD</name>
<dbReference type="AlphaFoldDB" id="A0A0L0HEQ0"/>
<dbReference type="Pfam" id="PF07691">
    <property type="entry name" value="PA14"/>
    <property type="match status" value="1"/>
</dbReference>
<dbReference type="Proteomes" id="UP000053201">
    <property type="component" value="Unassembled WGS sequence"/>
</dbReference>
<dbReference type="Gene3D" id="3.90.182.10">
    <property type="entry name" value="Toxin - Anthrax Protective Antigen,domain 1"/>
    <property type="match status" value="1"/>
</dbReference>
<dbReference type="InParanoid" id="A0A0L0HEQ0"/>
<dbReference type="InterPro" id="IPR037524">
    <property type="entry name" value="PA14/GLEYA"/>
</dbReference>
<feature type="coiled-coil region" evidence="1">
    <location>
        <begin position="305"/>
        <end position="350"/>
    </location>
</feature>
<sequence length="456" mass="51075">MPPLPETEENSTGMAEGEDVDLKGQPQQLNSVLVESTDVPLSTVASAAEAAENFHEKHVPPPPTLLRDHNRAHSNAIRRSRSISQMSLTSETSKVSYLTLPGSVIGEDGYATGVVYEYYKGDFGALPDFNTLEHFSAGISKSISIDAKTEATFFDPGLQKGRSTEVGNFAVRFTAQLKIPHAGTWTFYLSSNDGSALYVSGKKVIDNDGSHYSVEKEGTLRIPGPGYYPITVCFFHRNGKLLEGVRQGASLSLSYYCAGTGWLPYPSDRVAKTVIPESSLFYNPREEKVVRILDSSHAMAWDLPDENEESRLLNLEEDLRDMSDRLVSVQRALENERQRSQELVSRLLEMPLFRRSSDQSFNLLLEHHAHGSDELFENMHVQQMEFVTKHVADVKRLKTAYFFALGVQAKMRQGQNNFSVQEAYERCVRDNIPVEDWPGFLRTAMAQAKDNPRLTQ</sequence>
<dbReference type="GeneID" id="27689055"/>
<organism evidence="3 4">
    <name type="scientific">Spizellomyces punctatus (strain DAOM BR117)</name>
    <dbReference type="NCBI Taxonomy" id="645134"/>
    <lineage>
        <taxon>Eukaryota</taxon>
        <taxon>Fungi</taxon>
        <taxon>Fungi incertae sedis</taxon>
        <taxon>Chytridiomycota</taxon>
        <taxon>Chytridiomycota incertae sedis</taxon>
        <taxon>Chytridiomycetes</taxon>
        <taxon>Spizellomycetales</taxon>
        <taxon>Spizellomycetaceae</taxon>
        <taxon>Spizellomyces</taxon>
    </lineage>
</organism>
<protein>
    <recommendedName>
        <fullName evidence="2">PA14 domain-containing protein</fullName>
    </recommendedName>
</protein>